<protein>
    <submittedName>
        <fullName evidence="2">Histidine phosphatase superfamily protein</fullName>
    </submittedName>
    <submittedName>
        <fullName evidence="3">Histidine_phosphatase superfamily protein</fullName>
    </submittedName>
</protein>
<keyword evidence="4" id="KW-1185">Reference proteome</keyword>
<dbReference type="Gene3D" id="3.40.50.1240">
    <property type="entry name" value="Phosphoglycerate mutase-like"/>
    <property type="match status" value="1"/>
</dbReference>
<dbReference type="SMART" id="SM00855">
    <property type="entry name" value="PGAM"/>
    <property type="match status" value="1"/>
</dbReference>
<reference evidence="2" key="1">
    <citation type="submission" date="2023-06" db="EMBL/GenBank/DDBJ databases">
        <authorList>
            <person name="Kurt Z."/>
        </authorList>
    </citation>
    <scope>NUCLEOTIDE SEQUENCE</scope>
</reference>
<evidence type="ECO:0000313" key="2">
    <source>
        <dbReference type="EMBL" id="CAI9936946.1"/>
    </source>
</evidence>
<proteinExistence type="predicted"/>
<organism evidence="2">
    <name type="scientific">Hexamita inflata</name>
    <dbReference type="NCBI Taxonomy" id="28002"/>
    <lineage>
        <taxon>Eukaryota</taxon>
        <taxon>Metamonada</taxon>
        <taxon>Diplomonadida</taxon>
        <taxon>Hexamitidae</taxon>
        <taxon>Hexamitinae</taxon>
        <taxon>Hexamita</taxon>
    </lineage>
</organism>
<dbReference type="PANTHER" id="PTHR48100:SF44">
    <property type="entry name" value="PHOSPHATASE C1620.13-RELATED"/>
    <property type="match status" value="1"/>
</dbReference>
<dbReference type="Proteomes" id="UP001642409">
    <property type="component" value="Unassembled WGS sequence"/>
</dbReference>
<evidence type="ECO:0000313" key="4">
    <source>
        <dbReference type="Proteomes" id="UP001642409"/>
    </source>
</evidence>
<dbReference type="InterPro" id="IPR013078">
    <property type="entry name" value="His_Pase_superF_clade-1"/>
</dbReference>
<dbReference type="EMBL" id="CAXDID020000151">
    <property type="protein sequence ID" value="CAL6041578.1"/>
    <property type="molecule type" value="Genomic_DNA"/>
</dbReference>
<comment type="caution">
    <text evidence="2">The sequence shown here is derived from an EMBL/GenBank/DDBJ whole genome shotgun (WGS) entry which is preliminary data.</text>
</comment>
<dbReference type="SUPFAM" id="SSF53254">
    <property type="entry name" value="Phosphoglycerate mutase-like"/>
    <property type="match status" value="1"/>
</dbReference>
<dbReference type="PROSITE" id="PS00175">
    <property type="entry name" value="PG_MUTASE"/>
    <property type="match status" value="1"/>
</dbReference>
<evidence type="ECO:0000313" key="3">
    <source>
        <dbReference type="EMBL" id="CAL6041578.1"/>
    </source>
</evidence>
<feature type="binding site" evidence="1">
    <location>
        <position position="61"/>
    </location>
    <ligand>
        <name>substrate</name>
    </ligand>
</feature>
<evidence type="ECO:0000256" key="1">
    <source>
        <dbReference type="PIRSR" id="PIRSR613078-2"/>
    </source>
</evidence>
<dbReference type="AlphaFoldDB" id="A0AA86PDH6"/>
<accession>A0AA86PDH6</accession>
<dbReference type="Pfam" id="PF00300">
    <property type="entry name" value="His_Phos_1"/>
    <property type="match status" value="1"/>
</dbReference>
<name>A0AA86PDH6_9EUKA</name>
<dbReference type="InterPro" id="IPR001345">
    <property type="entry name" value="PG/BPGM_mutase_AS"/>
</dbReference>
<sequence>MPKTIYLVRHGETNFNTDPEPRVRGRIEIPLNEEGLRHADQAGEFLKNEKIQAIYYSKIQRAKQTADAVHKHHESAKFVEEPLMIDISWGDWEGKTYKEAFGSADGGMFMKNPALLEIPNGESFYQVIDRIDKMMRKILASPEDTVCLVSHGAIFNLLACYMFQSPLKNFWSFYMGGCAVSKIIIKDIDDFTVKYWNQTIHLK</sequence>
<dbReference type="InterPro" id="IPR029033">
    <property type="entry name" value="His_PPase_superfam"/>
</dbReference>
<dbReference type="GO" id="GO:0005829">
    <property type="term" value="C:cytosol"/>
    <property type="evidence" value="ECO:0007669"/>
    <property type="project" value="TreeGrafter"/>
</dbReference>
<dbReference type="GO" id="GO:0016791">
    <property type="term" value="F:phosphatase activity"/>
    <property type="evidence" value="ECO:0007669"/>
    <property type="project" value="TreeGrafter"/>
</dbReference>
<dbReference type="PANTHER" id="PTHR48100">
    <property type="entry name" value="BROAD-SPECIFICITY PHOSPHATASE YOR283W-RELATED"/>
    <property type="match status" value="1"/>
</dbReference>
<dbReference type="PIRSF" id="PIRSF000709">
    <property type="entry name" value="6PFK_2-Ptase"/>
    <property type="match status" value="1"/>
</dbReference>
<dbReference type="EMBL" id="CATOUU010000643">
    <property type="protein sequence ID" value="CAI9936946.1"/>
    <property type="molecule type" value="Genomic_DNA"/>
</dbReference>
<gene>
    <name evidence="2" type="ORF">HINF_LOCUS24591</name>
    <name evidence="3" type="ORF">HINF_LOCUS39178</name>
</gene>
<feature type="binding site" evidence="1">
    <location>
        <begin position="9"/>
        <end position="16"/>
    </location>
    <ligand>
        <name>substrate</name>
    </ligand>
</feature>
<dbReference type="CDD" id="cd07067">
    <property type="entry name" value="HP_PGM_like"/>
    <property type="match status" value="1"/>
</dbReference>
<reference evidence="3 4" key="2">
    <citation type="submission" date="2024-07" db="EMBL/GenBank/DDBJ databases">
        <authorList>
            <person name="Akdeniz Z."/>
        </authorList>
    </citation>
    <scope>NUCLEOTIDE SEQUENCE [LARGE SCALE GENOMIC DNA]</scope>
</reference>
<dbReference type="InterPro" id="IPR050275">
    <property type="entry name" value="PGM_Phosphatase"/>
</dbReference>